<keyword evidence="2" id="KW-1185">Reference proteome</keyword>
<protein>
    <submittedName>
        <fullName evidence="1">Uncharacterized protein</fullName>
    </submittedName>
</protein>
<evidence type="ECO:0000313" key="1">
    <source>
        <dbReference type="EMBL" id="MBB1124728.1"/>
    </source>
</evidence>
<sequence length="72" mass="8023">MYLDELLERAQLEQPDHPLLATFLPLVANEQELEKRAQSAWQQLAARTEPDAVALIGAAVTVLCIEQIPVEN</sequence>
<evidence type="ECO:0000313" key="2">
    <source>
        <dbReference type="Proteomes" id="UP000548632"/>
    </source>
</evidence>
<dbReference type="RefSeq" id="WP_182581826.1">
    <property type="nucleotide sequence ID" value="NZ_JABVCQ010000001.1"/>
</dbReference>
<reference evidence="1 2" key="1">
    <citation type="journal article" date="2020" name="Arch. Microbiol.">
        <title>The genome sequence of the giant phototrophic gammaproteobacterium Thiospirillum jenense gives insight into its physiological properties and phylogenetic relationships.</title>
        <authorList>
            <person name="Imhoff J.F."/>
            <person name="Meyer T.E."/>
            <person name="Kyndt J.A."/>
        </authorList>
    </citation>
    <scope>NUCLEOTIDE SEQUENCE [LARGE SCALE GENOMIC DNA]</scope>
    <source>
        <strain evidence="1 2">DSM 216</strain>
    </source>
</reference>
<organism evidence="1 2">
    <name type="scientific">Thiospirillum jenense</name>
    <dbReference type="NCBI Taxonomy" id="1653858"/>
    <lineage>
        <taxon>Bacteria</taxon>
        <taxon>Pseudomonadati</taxon>
        <taxon>Pseudomonadota</taxon>
        <taxon>Gammaproteobacteria</taxon>
        <taxon>Chromatiales</taxon>
        <taxon>Chromatiaceae</taxon>
        <taxon>Thiospirillum</taxon>
    </lineage>
</organism>
<comment type="caution">
    <text evidence="1">The sequence shown here is derived from an EMBL/GenBank/DDBJ whole genome shotgun (WGS) entry which is preliminary data.</text>
</comment>
<dbReference type="AlphaFoldDB" id="A0A839HBQ0"/>
<dbReference type="Proteomes" id="UP000548632">
    <property type="component" value="Unassembled WGS sequence"/>
</dbReference>
<dbReference type="EMBL" id="JABVCQ010000001">
    <property type="protein sequence ID" value="MBB1124728.1"/>
    <property type="molecule type" value="Genomic_DNA"/>
</dbReference>
<accession>A0A839HBQ0</accession>
<gene>
    <name evidence="1" type="ORF">HUK38_00595</name>
</gene>
<name>A0A839HBQ0_9GAMM</name>
<proteinExistence type="predicted"/>